<gene>
    <name evidence="2" type="ORF">NFG57_13025</name>
</gene>
<sequence>MRRRSDRIALKKATNLSTNSDLSKEARRLNVNLSAMSEKALEKKLAESKAELWQRENSNAIKAYNHAVAEYGCFAEEYRTF</sequence>
<dbReference type="RefSeq" id="WP_348814492.1">
    <property type="nucleotide sequence ID" value="NZ_CP098828.1"/>
</dbReference>
<evidence type="ECO:0000256" key="1">
    <source>
        <dbReference type="ARBA" id="ARBA00022649"/>
    </source>
</evidence>
<name>A0AAU7KPR5_9GAMM</name>
<organism evidence="2">
    <name type="scientific">Halomonas sp. H10-59</name>
    <dbReference type="NCBI Taxonomy" id="2950874"/>
    <lineage>
        <taxon>Bacteria</taxon>
        <taxon>Pseudomonadati</taxon>
        <taxon>Pseudomonadota</taxon>
        <taxon>Gammaproteobacteria</taxon>
        <taxon>Oceanospirillales</taxon>
        <taxon>Halomonadaceae</taxon>
        <taxon>Halomonas</taxon>
    </lineage>
</organism>
<protein>
    <submittedName>
        <fullName evidence="2">Type II toxin-antitoxin system CcdA family antitoxin</fullName>
    </submittedName>
</protein>
<dbReference type="EMBL" id="CP098828">
    <property type="protein sequence ID" value="XBO73751.1"/>
    <property type="molecule type" value="Genomic_DNA"/>
</dbReference>
<proteinExistence type="predicted"/>
<accession>A0AAU7KPR5</accession>
<dbReference type="AlphaFoldDB" id="A0AAU7KPR5"/>
<dbReference type="InterPro" id="IPR009956">
    <property type="entry name" value="Post-segregation_anti-tox_CcdA"/>
</dbReference>
<dbReference type="Pfam" id="PF07362">
    <property type="entry name" value="CcdA"/>
    <property type="match status" value="1"/>
</dbReference>
<reference evidence="2" key="1">
    <citation type="submission" date="2022-06" db="EMBL/GenBank/DDBJ databases">
        <title>A novel DMS-producing enzyme.</title>
        <authorList>
            <person name="Zhang Y."/>
        </authorList>
    </citation>
    <scope>NUCLEOTIDE SEQUENCE</scope>
    <source>
        <strain evidence="2">H10-59</strain>
    </source>
</reference>
<keyword evidence="1" id="KW-1277">Toxin-antitoxin system</keyword>
<evidence type="ECO:0000313" key="2">
    <source>
        <dbReference type="EMBL" id="XBO73751.1"/>
    </source>
</evidence>